<feature type="domain" description="Retroviral polymerase SH3-like" evidence="2">
    <location>
        <begin position="55"/>
        <end position="109"/>
    </location>
</feature>
<name>A0A834YUT5_TETSI</name>
<proteinExistence type="predicted"/>
<evidence type="ECO:0000259" key="2">
    <source>
        <dbReference type="Pfam" id="PF25597"/>
    </source>
</evidence>
<keyword evidence="4" id="KW-1185">Reference proteome</keyword>
<dbReference type="OrthoDB" id="1935113at2759"/>
<evidence type="ECO:0000313" key="3">
    <source>
        <dbReference type="EMBL" id="KAF8393840.1"/>
    </source>
</evidence>
<gene>
    <name evidence="3" type="ORF">HHK36_020038</name>
</gene>
<feature type="region of interest" description="Disordered" evidence="1">
    <location>
        <begin position="145"/>
        <end position="170"/>
    </location>
</feature>
<comment type="caution">
    <text evidence="3">The sequence shown here is derived from an EMBL/GenBank/DDBJ whole genome shotgun (WGS) entry which is preliminary data.</text>
</comment>
<dbReference type="AlphaFoldDB" id="A0A834YUT5"/>
<evidence type="ECO:0000256" key="1">
    <source>
        <dbReference type="SAM" id="MobiDB-lite"/>
    </source>
</evidence>
<reference evidence="3 4" key="1">
    <citation type="submission" date="2020-04" db="EMBL/GenBank/DDBJ databases">
        <title>Plant Genome Project.</title>
        <authorList>
            <person name="Zhang R.-G."/>
        </authorList>
    </citation>
    <scope>NUCLEOTIDE SEQUENCE [LARGE SCALE GENOMIC DNA]</scope>
    <source>
        <strain evidence="3">YNK0</strain>
        <tissue evidence="3">Leaf</tissue>
    </source>
</reference>
<evidence type="ECO:0000313" key="4">
    <source>
        <dbReference type="Proteomes" id="UP000655225"/>
    </source>
</evidence>
<dbReference type="InterPro" id="IPR057670">
    <property type="entry name" value="SH3_retrovirus"/>
</dbReference>
<dbReference type="Pfam" id="PF25597">
    <property type="entry name" value="SH3_retrovirus"/>
    <property type="match status" value="1"/>
</dbReference>
<protein>
    <recommendedName>
        <fullName evidence="2">Retroviral polymerase SH3-like domain-containing protein</fullName>
    </recommendedName>
</protein>
<dbReference type="Proteomes" id="UP000655225">
    <property type="component" value="Unassembled WGS sequence"/>
</dbReference>
<organism evidence="3 4">
    <name type="scientific">Tetracentron sinense</name>
    <name type="common">Spur-leaf</name>
    <dbReference type="NCBI Taxonomy" id="13715"/>
    <lineage>
        <taxon>Eukaryota</taxon>
        <taxon>Viridiplantae</taxon>
        <taxon>Streptophyta</taxon>
        <taxon>Embryophyta</taxon>
        <taxon>Tracheophyta</taxon>
        <taxon>Spermatophyta</taxon>
        <taxon>Magnoliopsida</taxon>
        <taxon>Trochodendrales</taxon>
        <taxon>Trochodendraceae</taxon>
        <taxon>Tetracentron</taxon>
    </lineage>
</organism>
<accession>A0A834YUT5</accession>
<dbReference type="EMBL" id="JABCRI010000014">
    <property type="protein sequence ID" value="KAF8393840.1"/>
    <property type="molecule type" value="Genomic_DNA"/>
</dbReference>
<feature type="compositionally biased region" description="Basic residues" evidence="1">
    <location>
        <begin position="160"/>
        <end position="169"/>
    </location>
</feature>
<sequence>MAEQILISVAAEEILKKVISQASDEISLTWGLNEELRKLPNTFATIQEVLRLCTSHEHEKLGPRARKNIFIRYSESSKGYVMYGEHPNGGMTEVESRDIDFIETHFPSIGDANKDLDLYELEEDEVILLSSNKGGELVPRPVIAEDSGSSLQPSGSHYVKMGKKRHPKGGKNDGLRLSLIIGRLTEVGNVKRNKRLLMAVLADVSLAVPLASGRRPSSLSFSSSGRLPSPSFRTALSHGDLAGDRSSDLRFIGSPATNNDICSGCDRPCKCRSPLIYLCSACK</sequence>